<dbReference type="GO" id="GO:0000103">
    <property type="term" value="P:sulfate assimilation"/>
    <property type="evidence" value="ECO:0007669"/>
    <property type="project" value="TreeGrafter"/>
</dbReference>
<gene>
    <name evidence="11" type="ORF">PBRASI_LOCUS7970</name>
</gene>
<dbReference type="PANTHER" id="PTHR43200:SF6">
    <property type="entry name" value="3'(2'),5'-BISPHOSPHATE NUCLEOTIDASE"/>
    <property type="match status" value="1"/>
</dbReference>
<dbReference type="PROSITE" id="PS00630">
    <property type="entry name" value="IMP_2"/>
    <property type="match status" value="1"/>
</dbReference>
<keyword evidence="5" id="KW-0378">Hydrolase</keyword>
<sequence>MPTFVSKGPMITTWYRFLERFIKIKNKNVALLSKVTLDQTLFAPSFIAIFFTAQGMMERKSRNQILEQLESVAYTLSSAYATERAVAINAVLKACMQLIPCKIPSLVADFSAQAVVNLILHKNFPDDPIVGEEDSGDLRGESGKPLRLRVLELTNTVLDSPIDEEELLQAIDRGSYGGGSKGRMWTLDPIDGTKGFLRGEQYAICLALIIDGIVQLGVVGCPNLPVDHEQPDGEKGCLFIAVKNQGAFQRSLSSTDEKPVRFADVSSPESASFCESTEAAHSNHDNATKIAALLGITKPPVRMDSQCKYCSVSRGDANIYLRLPVQEGYEEKIWDHASGSLLVEEAGGKVSDLYGKALDFSLGRTLKSNVGVIVAHPNIHAKVLEAVQTVCNE</sequence>
<evidence type="ECO:0000256" key="8">
    <source>
        <dbReference type="ARBA" id="ARBA00044479"/>
    </source>
</evidence>
<evidence type="ECO:0000256" key="1">
    <source>
        <dbReference type="ARBA" id="ARBA00001946"/>
    </source>
</evidence>
<dbReference type="Proteomes" id="UP000789739">
    <property type="component" value="Unassembled WGS sequence"/>
</dbReference>
<dbReference type="CDD" id="cd01517">
    <property type="entry name" value="PAP_phosphatase"/>
    <property type="match status" value="1"/>
</dbReference>
<evidence type="ECO:0000256" key="2">
    <source>
        <dbReference type="ARBA" id="ARBA00009759"/>
    </source>
</evidence>
<dbReference type="InterPro" id="IPR006239">
    <property type="entry name" value="DPNP"/>
</dbReference>
<dbReference type="GO" id="GO:0008441">
    <property type="term" value="F:3'(2'),5'-bisphosphate nucleotidase activity"/>
    <property type="evidence" value="ECO:0007669"/>
    <property type="project" value="UniProtKB-EC"/>
</dbReference>
<reference evidence="11" key="1">
    <citation type="submission" date="2021-06" db="EMBL/GenBank/DDBJ databases">
        <authorList>
            <person name="Kallberg Y."/>
            <person name="Tangrot J."/>
            <person name="Rosling A."/>
        </authorList>
    </citation>
    <scope>NUCLEOTIDE SEQUENCE</scope>
    <source>
        <strain evidence="11">BR232B</strain>
    </source>
</reference>
<dbReference type="Gene3D" id="3.40.190.80">
    <property type="match status" value="1"/>
</dbReference>
<evidence type="ECO:0000256" key="5">
    <source>
        <dbReference type="ARBA" id="ARBA00022801"/>
    </source>
</evidence>
<dbReference type="EMBL" id="CAJVPI010001327">
    <property type="protein sequence ID" value="CAG8607263.1"/>
    <property type="molecule type" value="Genomic_DNA"/>
</dbReference>
<feature type="binding site" evidence="10">
    <location>
        <position position="188"/>
    </location>
    <ligand>
        <name>Mg(2+)</name>
        <dbReference type="ChEBI" id="CHEBI:18420"/>
        <label>1</label>
        <note>catalytic</note>
    </ligand>
</feature>
<dbReference type="Pfam" id="PF00459">
    <property type="entry name" value="Inositol_P"/>
    <property type="match status" value="1"/>
</dbReference>
<comment type="similarity">
    <text evidence="2">Belongs to the inositol monophosphatase superfamily.</text>
</comment>
<dbReference type="InterPro" id="IPR020583">
    <property type="entry name" value="Inositol_monoP_metal-BS"/>
</dbReference>
<dbReference type="PANTHER" id="PTHR43200">
    <property type="entry name" value="PHOSPHATASE"/>
    <property type="match status" value="1"/>
</dbReference>
<dbReference type="InterPro" id="IPR020550">
    <property type="entry name" value="Inositol_monophosphatase_CS"/>
</dbReference>
<feature type="binding site" evidence="10">
    <location>
        <position position="335"/>
    </location>
    <ligand>
        <name>Mg(2+)</name>
        <dbReference type="ChEBI" id="CHEBI:18420"/>
        <label>1</label>
        <note>catalytic</note>
    </ligand>
</feature>
<dbReference type="PRINTS" id="PR00377">
    <property type="entry name" value="IMPHPHTASES"/>
</dbReference>
<dbReference type="PROSITE" id="PS00629">
    <property type="entry name" value="IMP_1"/>
    <property type="match status" value="1"/>
</dbReference>
<dbReference type="AlphaFoldDB" id="A0A9N9GGY5"/>
<evidence type="ECO:0000256" key="7">
    <source>
        <dbReference type="ARBA" id="ARBA00044466"/>
    </source>
</evidence>
<comment type="catalytic activity">
    <reaction evidence="9">
        <text>3'-phosphoadenylyl sulfate + H2O = adenosine 5'-phosphosulfate + phosphate</text>
        <dbReference type="Rhea" id="RHEA:77639"/>
        <dbReference type="ChEBI" id="CHEBI:15377"/>
        <dbReference type="ChEBI" id="CHEBI:43474"/>
        <dbReference type="ChEBI" id="CHEBI:58243"/>
        <dbReference type="ChEBI" id="CHEBI:58339"/>
        <dbReference type="EC" id="3.1.3.7"/>
    </reaction>
    <physiologicalReaction direction="left-to-right" evidence="9">
        <dbReference type="Rhea" id="RHEA:77640"/>
    </physiologicalReaction>
</comment>
<comment type="cofactor">
    <cofactor evidence="1 10">
        <name>Mg(2+)</name>
        <dbReference type="ChEBI" id="CHEBI:18420"/>
    </cofactor>
</comment>
<dbReference type="FunFam" id="3.40.190.80:FF:000003">
    <property type="entry name" value="PAP-specific phosphatase HAL2-like"/>
    <property type="match status" value="1"/>
</dbReference>
<feature type="binding site" evidence="10">
    <location>
        <position position="190"/>
    </location>
    <ligand>
        <name>Mg(2+)</name>
        <dbReference type="ChEBI" id="CHEBI:18420"/>
        <label>1</label>
        <note>catalytic</note>
    </ligand>
</feature>
<protein>
    <recommendedName>
        <fullName evidence="3">3'(2'),5'-bisphosphate nucleotidase</fullName>
        <ecNumber evidence="3">3.1.3.7</ecNumber>
    </recommendedName>
</protein>
<dbReference type="EC" id="3.1.3.7" evidence="3"/>
<dbReference type="GO" id="GO:0046872">
    <property type="term" value="F:metal ion binding"/>
    <property type="evidence" value="ECO:0007669"/>
    <property type="project" value="UniProtKB-KW"/>
</dbReference>
<dbReference type="SUPFAM" id="SSF56655">
    <property type="entry name" value="Carbohydrate phosphatase"/>
    <property type="match status" value="1"/>
</dbReference>
<keyword evidence="6 10" id="KW-0460">Magnesium</keyword>
<evidence type="ECO:0000256" key="4">
    <source>
        <dbReference type="ARBA" id="ARBA00022723"/>
    </source>
</evidence>
<keyword evidence="4 10" id="KW-0479">Metal-binding</keyword>
<evidence type="ECO:0000313" key="12">
    <source>
        <dbReference type="Proteomes" id="UP000789739"/>
    </source>
</evidence>
<evidence type="ECO:0000256" key="10">
    <source>
        <dbReference type="PIRSR" id="PIRSR600760-2"/>
    </source>
</evidence>
<comment type="caution">
    <text evidence="11">The sequence shown here is derived from an EMBL/GenBank/DDBJ whole genome shotgun (WGS) entry which is preliminary data.</text>
</comment>
<evidence type="ECO:0000256" key="9">
    <source>
        <dbReference type="ARBA" id="ARBA00044484"/>
    </source>
</evidence>
<feature type="binding site" evidence="10">
    <location>
        <position position="132"/>
    </location>
    <ligand>
        <name>Mg(2+)</name>
        <dbReference type="ChEBI" id="CHEBI:18420"/>
        <label>1</label>
        <note>catalytic</note>
    </ligand>
</feature>
<evidence type="ECO:0000313" key="11">
    <source>
        <dbReference type="EMBL" id="CAG8607263.1"/>
    </source>
</evidence>
<dbReference type="InterPro" id="IPR000760">
    <property type="entry name" value="Inositol_monophosphatase-like"/>
</dbReference>
<keyword evidence="12" id="KW-1185">Reference proteome</keyword>
<proteinExistence type="inferred from homology"/>
<accession>A0A9N9GGY5</accession>
<evidence type="ECO:0000256" key="6">
    <source>
        <dbReference type="ARBA" id="ARBA00022842"/>
    </source>
</evidence>
<dbReference type="OrthoDB" id="411145at2759"/>
<dbReference type="Gene3D" id="3.30.540.10">
    <property type="entry name" value="Fructose-1,6-Bisphosphatase, subunit A, domain 1"/>
    <property type="match status" value="1"/>
</dbReference>
<dbReference type="NCBIfam" id="TIGR01330">
    <property type="entry name" value="bisphos_HAL2"/>
    <property type="match status" value="1"/>
</dbReference>
<evidence type="ECO:0000256" key="3">
    <source>
        <dbReference type="ARBA" id="ARBA00012633"/>
    </source>
</evidence>
<comment type="catalytic activity">
    <reaction evidence="7">
        <text>adenosine 2',5'-bisphosphate + H2O = AMP + phosphate</text>
        <dbReference type="Rhea" id="RHEA:77643"/>
        <dbReference type="ChEBI" id="CHEBI:15377"/>
        <dbReference type="ChEBI" id="CHEBI:43474"/>
        <dbReference type="ChEBI" id="CHEBI:194156"/>
        <dbReference type="ChEBI" id="CHEBI:456215"/>
        <dbReference type="EC" id="3.1.3.7"/>
    </reaction>
    <physiologicalReaction direction="left-to-right" evidence="7">
        <dbReference type="Rhea" id="RHEA:77644"/>
    </physiologicalReaction>
</comment>
<dbReference type="InterPro" id="IPR051090">
    <property type="entry name" value="Inositol_monoP_superfamily"/>
</dbReference>
<dbReference type="GO" id="GO:0046854">
    <property type="term" value="P:phosphatidylinositol phosphate biosynthetic process"/>
    <property type="evidence" value="ECO:0007669"/>
    <property type="project" value="InterPro"/>
</dbReference>
<comment type="catalytic activity">
    <reaction evidence="8">
        <text>adenosine 3',5'-bisphosphate + H2O = AMP + phosphate</text>
        <dbReference type="Rhea" id="RHEA:10040"/>
        <dbReference type="ChEBI" id="CHEBI:15377"/>
        <dbReference type="ChEBI" id="CHEBI:43474"/>
        <dbReference type="ChEBI" id="CHEBI:58343"/>
        <dbReference type="ChEBI" id="CHEBI:456215"/>
        <dbReference type="EC" id="3.1.3.7"/>
    </reaction>
    <physiologicalReaction direction="left-to-right" evidence="8">
        <dbReference type="Rhea" id="RHEA:10041"/>
    </physiologicalReaction>
</comment>
<feature type="binding site" evidence="10">
    <location>
        <position position="191"/>
    </location>
    <ligand>
        <name>Mg(2+)</name>
        <dbReference type="ChEBI" id="CHEBI:18420"/>
        <label>1</label>
        <note>catalytic</note>
    </ligand>
</feature>
<name>A0A9N9GGY5_9GLOM</name>
<organism evidence="11 12">
    <name type="scientific">Paraglomus brasilianum</name>
    <dbReference type="NCBI Taxonomy" id="144538"/>
    <lineage>
        <taxon>Eukaryota</taxon>
        <taxon>Fungi</taxon>
        <taxon>Fungi incertae sedis</taxon>
        <taxon>Mucoromycota</taxon>
        <taxon>Glomeromycotina</taxon>
        <taxon>Glomeromycetes</taxon>
        <taxon>Paraglomerales</taxon>
        <taxon>Paraglomeraceae</taxon>
        <taxon>Paraglomus</taxon>
    </lineage>
</organism>